<name>C1DY31_MICCC</name>
<evidence type="ECO:0000256" key="2">
    <source>
        <dbReference type="SAM" id="MobiDB-lite"/>
    </source>
</evidence>
<dbReference type="GO" id="GO:0006457">
    <property type="term" value="P:protein folding"/>
    <property type="evidence" value="ECO:0007669"/>
    <property type="project" value="TreeGrafter"/>
</dbReference>
<reference evidence="4 5" key="1">
    <citation type="journal article" date="2009" name="Science">
        <title>Green evolution and dynamic adaptations revealed by genomes of the marine picoeukaryotes Micromonas.</title>
        <authorList>
            <person name="Worden A.Z."/>
            <person name="Lee J.H."/>
            <person name="Mock T."/>
            <person name="Rouze P."/>
            <person name="Simmons M.P."/>
            <person name="Aerts A.L."/>
            <person name="Allen A.E."/>
            <person name="Cuvelier M.L."/>
            <person name="Derelle E."/>
            <person name="Everett M.V."/>
            <person name="Foulon E."/>
            <person name="Grimwood J."/>
            <person name="Gundlach H."/>
            <person name="Henrissat B."/>
            <person name="Napoli C."/>
            <person name="McDonald S.M."/>
            <person name="Parker M.S."/>
            <person name="Rombauts S."/>
            <person name="Salamov A."/>
            <person name="Von Dassow P."/>
            <person name="Badger J.H."/>
            <person name="Coutinho P.M."/>
            <person name="Demir E."/>
            <person name="Dubchak I."/>
            <person name="Gentemann C."/>
            <person name="Eikrem W."/>
            <person name="Gready J.E."/>
            <person name="John U."/>
            <person name="Lanier W."/>
            <person name="Lindquist E.A."/>
            <person name="Lucas S."/>
            <person name="Mayer K.F."/>
            <person name="Moreau H."/>
            <person name="Not F."/>
            <person name="Otillar R."/>
            <person name="Panaud O."/>
            <person name="Pangilinan J."/>
            <person name="Paulsen I."/>
            <person name="Piegu B."/>
            <person name="Poliakov A."/>
            <person name="Robbens S."/>
            <person name="Schmutz J."/>
            <person name="Toulza E."/>
            <person name="Wyss T."/>
            <person name="Zelensky A."/>
            <person name="Zhou K."/>
            <person name="Armbrust E.V."/>
            <person name="Bhattacharya D."/>
            <person name="Goodenough U.W."/>
            <person name="Van de Peer Y."/>
            <person name="Grigoriev I.V."/>
        </authorList>
    </citation>
    <scope>NUCLEOTIDE SEQUENCE [LARGE SCALE GENOMIC DNA]</scope>
    <source>
        <strain evidence="5">RCC299 / NOUM17</strain>
    </source>
</reference>
<dbReference type="STRING" id="296587.C1DY31"/>
<feature type="compositionally biased region" description="Low complexity" evidence="2">
    <location>
        <begin position="24"/>
        <end position="36"/>
    </location>
</feature>
<feature type="compositionally biased region" description="Polar residues" evidence="2">
    <location>
        <begin position="51"/>
        <end position="65"/>
    </location>
</feature>
<evidence type="ECO:0000313" key="5">
    <source>
        <dbReference type="Proteomes" id="UP000002009"/>
    </source>
</evidence>
<dbReference type="eggNOG" id="KOG2936">
    <property type="taxonomic scope" value="Eukaryota"/>
</dbReference>
<evidence type="ECO:0000259" key="3">
    <source>
        <dbReference type="SMART" id="SM01000"/>
    </source>
</evidence>
<protein>
    <recommendedName>
        <fullName evidence="3">Activator of Hsp90 ATPase AHSA1-like N-terminal domain-containing protein</fullName>
    </recommendedName>
</protein>
<feature type="region of interest" description="Disordered" evidence="2">
    <location>
        <begin position="22"/>
        <end position="65"/>
    </location>
</feature>
<keyword evidence="5" id="KW-1185">Reference proteome</keyword>
<dbReference type="OrthoDB" id="567237at2759"/>
<accession>C1DY31</accession>
<comment type="similarity">
    <text evidence="1">Belongs to the AHA1 family.</text>
</comment>
<dbReference type="GeneID" id="8241290"/>
<sequence length="266" mass="29252">MTVKSGSCNICNRPIFCGPRTLFRSSSKDGPSPSRSARATHRSRPLERVTARTTQCASTSPSWSETPRLARRTTAFASSKRESAGPPLFVLGHLGRETIMAKWGEGDSRWIVQERNDGANVNGWHWQERNMMGWGKDRMSQLLTAITFELPGSEGAARVVEISKFEGDASVNTRKGNKKFAVFDLSVTCKWEGECVDAEGKETTAKGEIKLTEFASENDEDEYVFKVTSSDGDKAAKERLKQKIEAAVAAAFAPCLATFAKELADM</sequence>
<dbReference type="Gene3D" id="3.15.10.20">
    <property type="entry name" value="Activator of Hsp90 ATPase Aha1, N-terminal domain"/>
    <property type="match status" value="1"/>
</dbReference>
<dbReference type="PANTHER" id="PTHR13009">
    <property type="entry name" value="HEAT SHOCK PROTEIN 90 HSP90 CO-CHAPERONE AHA-1"/>
    <property type="match status" value="1"/>
</dbReference>
<dbReference type="InterPro" id="IPR036338">
    <property type="entry name" value="Aha1"/>
</dbReference>
<dbReference type="GO" id="GO:0051087">
    <property type="term" value="F:protein-folding chaperone binding"/>
    <property type="evidence" value="ECO:0007669"/>
    <property type="project" value="InterPro"/>
</dbReference>
<evidence type="ECO:0000313" key="4">
    <source>
        <dbReference type="EMBL" id="ACO60875.1"/>
    </source>
</evidence>
<dbReference type="EMBL" id="CP001323">
    <property type="protein sequence ID" value="ACO60875.1"/>
    <property type="molecule type" value="Genomic_DNA"/>
</dbReference>
<dbReference type="InterPro" id="IPR015310">
    <property type="entry name" value="AHSA1-like_N"/>
</dbReference>
<dbReference type="InParanoid" id="C1DY31"/>
<dbReference type="SUPFAM" id="SSF103111">
    <property type="entry name" value="Activator of Hsp90 ATPase, Aha1"/>
    <property type="match status" value="1"/>
</dbReference>
<dbReference type="GO" id="GO:0001671">
    <property type="term" value="F:ATPase activator activity"/>
    <property type="evidence" value="ECO:0007669"/>
    <property type="project" value="InterPro"/>
</dbReference>
<dbReference type="AlphaFoldDB" id="C1DY31"/>
<evidence type="ECO:0000256" key="1">
    <source>
        <dbReference type="ARBA" id="ARBA00006817"/>
    </source>
</evidence>
<proteinExistence type="inferred from homology"/>
<feature type="domain" description="Activator of Hsp90 ATPase AHSA1-like N-terminal" evidence="3">
    <location>
        <begin position="128"/>
        <end position="265"/>
    </location>
</feature>
<gene>
    <name evidence="4" type="ORF">MICPUN_56081</name>
</gene>
<dbReference type="PANTHER" id="PTHR13009:SF21">
    <property type="entry name" value="ACTIVATOR OF HSP90 ATPASE"/>
    <property type="match status" value="1"/>
</dbReference>
<organism evidence="4 5">
    <name type="scientific">Micromonas commoda (strain RCC299 / NOUM17 / CCMP2709)</name>
    <name type="common">Picoplanktonic green alga</name>
    <dbReference type="NCBI Taxonomy" id="296587"/>
    <lineage>
        <taxon>Eukaryota</taxon>
        <taxon>Viridiplantae</taxon>
        <taxon>Chlorophyta</taxon>
        <taxon>Mamiellophyceae</taxon>
        <taxon>Mamiellales</taxon>
        <taxon>Mamiellaceae</taxon>
        <taxon>Micromonas</taxon>
    </lineage>
</organism>
<dbReference type="RefSeq" id="XP_002499617.1">
    <property type="nucleotide sequence ID" value="XM_002499571.1"/>
</dbReference>
<dbReference type="Pfam" id="PF09229">
    <property type="entry name" value="Aha1_N"/>
    <property type="match status" value="1"/>
</dbReference>
<dbReference type="GO" id="GO:0005829">
    <property type="term" value="C:cytosol"/>
    <property type="evidence" value="ECO:0007669"/>
    <property type="project" value="TreeGrafter"/>
</dbReference>
<dbReference type="KEGG" id="mis:MICPUN_56081"/>
<dbReference type="SMART" id="SM01000">
    <property type="entry name" value="Aha1_N"/>
    <property type="match status" value="1"/>
</dbReference>
<dbReference type="Proteomes" id="UP000002009">
    <property type="component" value="Chromosome 2"/>
</dbReference>